<dbReference type="GO" id="GO:0016491">
    <property type="term" value="F:oxidoreductase activity"/>
    <property type="evidence" value="ECO:0007669"/>
    <property type="project" value="UniProtKB-KW"/>
</dbReference>
<accession>A0A162PQ98</accession>
<feature type="domain" description="NmrA-like" evidence="3">
    <location>
        <begin position="7"/>
        <end position="139"/>
    </location>
</feature>
<dbReference type="AlphaFoldDB" id="A0A162PQ98"/>
<keyword evidence="1" id="KW-0521">NADP</keyword>
<dbReference type="PANTHER" id="PTHR47706">
    <property type="entry name" value="NMRA-LIKE FAMILY PROTEIN"/>
    <property type="match status" value="1"/>
</dbReference>
<evidence type="ECO:0000256" key="1">
    <source>
        <dbReference type="ARBA" id="ARBA00022857"/>
    </source>
</evidence>
<proteinExistence type="predicted"/>
<dbReference type="Pfam" id="PF05368">
    <property type="entry name" value="NmrA"/>
    <property type="match status" value="1"/>
</dbReference>
<dbReference type="STRING" id="1573173.A0A162PQ98"/>
<evidence type="ECO:0000313" key="4">
    <source>
        <dbReference type="EMBL" id="KZL87449.1"/>
    </source>
</evidence>
<reference evidence="4 5" key="1">
    <citation type="submission" date="2015-06" db="EMBL/GenBank/DDBJ databases">
        <title>Survival trade-offs in plant roots during colonization by closely related pathogenic and mutualistic fungi.</title>
        <authorList>
            <person name="Hacquard S."/>
            <person name="Kracher B."/>
            <person name="Hiruma K."/>
            <person name="Weinman A."/>
            <person name="Muench P."/>
            <person name="Garrido Oter R."/>
            <person name="Ver Loren van Themaat E."/>
            <person name="Dallerey J.-F."/>
            <person name="Damm U."/>
            <person name="Henrissat B."/>
            <person name="Lespinet O."/>
            <person name="Thon M."/>
            <person name="Kemen E."/>
            <person name="McHardy A.C."/>
            <person name="Schulze-Lefert P."/>
            <person name="O'Connell R.J."/>
        </authorList>
    </citation>
    <scope>NUCLEOTIDE SEQUENCE [LARGE SCALE GENOMIC DNA]</scope>
    <source>
        <strain evidence="4 5">MAFF 238704</strain>
    </source>
</reference>
<evidence type="ECO:0000256" key="2">
    <source>
        <dbReference type="ARBA" id="ARBA00023002"/>
    </source>
</evidence>
<keyword evidence="5" id="KW-1185">Reference proteome</keyword>
<dbReference type="InterPro" id="IPR036291">
    <property type="entry name" value="NAD(P)-bd_dom_sf"/>
</dbReference>
<organism evidence="4 5">
    <name type="scientific">Colletotrichum incanum</name>
    <name type="common">Soybean anthracnose fungus</name>
    <dbReference type="NCBI Taxonomy" id="1573173"/>
    <lineage>
        <taxon>Eukaryota</taxon>
        <taxon>Fungi</taxon>
        <taxon>Dikarya</taxon>
        <taxon>Ascomycota</taxon>
        <taxon>Pezizomycotina</taxon>
        <taxon>Sordariomycetes</taxon>
        <taxon>Hypocreomycetidae</taxon>
        <taxon>Glomerellales</taxon>
        <taxon>Glomerellaceae</taxon>
        <taxon>Colletotrichum</taxon>
        <taxon>Colletotrichum spaethianum species complex</taxon>
    </lineage>
</organism>
<comment type="caution">
    <text evidence="4">The sequence shown here is derived from an EMBL/GenBank/DDBJ whole genome shotgun (WGS) entry which is preliminary data.</text>
</comment>
<sequence length="308" mass="33543">MSGQQARKIAIIGASGTIGGLTLNALREKGIHTITAVTRAGSSATFPSDVIVKQGDYSDESFLLSAFQGQDVVVLQLSFDSFMTGQKPLIRAAAKAGVKWVLPTEFGSDLAPSKLLDASPLVAGKKQFRDLIEELGMSWIAIVNNPWFDWSLAQGFWGIDIKNRSARLFDGGKTKFITTTIGTTAKGTAGVLSLPESELETFRNKPVYLKSFHITQRDMLDSILRATGTEDKDWKVEVLDAAAVVADSEEKVKQGDHAAMLVGFYVNHMREGWGGDYSAKVTDQGKLGVTEENLDEVVKKVVQELRDQ</sequence>
<dbReference type="PANTHER" id="PTHR47706:SF7">
    <property type="entry name" value="CIPA-LIKE, PUTATIVE (AFU_ORTHOLOGUE AFUA_1G01630)-RELATED"/>
    <property type="match status" value="1"/>
</dbReference>
<dbReference type="CDD" id="cd05259">
    <property type="entry name" value="PCBER_SDR_a"/>
    <property type="match status" value="1"/>
</dbReference>
<dbReference type="SUPFAM" id="SSF51735">
    <property type="entry name" value="NAD(P)-binding Rossmann-fold domains"/>
    <property type="match status" value="1"/>
</dbReference>
<gene>
    <name evidence="4" type="ORF">CI238_03962</name>
</gene>
<evidence type="ECO:0000313" key="5">
    <source>
        <dbReference type="Proteomes" id="UP000076584"/>
    </source>
</evidence>
<dbReference type="Gene3D" id="3.40.50.720">
    <property type="entry name" value="NAD(P)-binding Rossmann-like Domain"/>
    <property type="match status" value="1"/>
</dbReference>
<evidence type="ECO:0000259" key="3">
    <source>
        <dbReference type="Pfam" id="PF05368"/>
    </source>
</evidence>
<dbReference type="InterPro" id="IPR045312">
    <property type="entry name" value="PCBER-like"/>
</dbReference>
<name>A0A162PQ98_COLIC</name>
<dbReference type="InterPro" id="IPR008030">
    <property type="entry name" value="NmrA-like"/>
</dbReference>
<protein>
    <submittedName>
        <fullName evidence="4">Isoflavone reductase family protein</fullName>
    </submittedName>
</protein>
<dbReference type="Proteomes" id="UP000076584">
    <property type="component" value="Unassembled WGS sequence"/>
</dbReference>
<keyword evidence="2" id="KW-0560">Oxidoreductase</keyword>
<dbReference type="InterPro" id="IPR051609">
    <property type="entry name" value="NmrA/Isoflavone_reductase-like"/>
</dbReference>
<dbReference type="EMBL" id="LFIW01000229">
    <property type="protein sequence ID" value="KZL87449.1"/>
    <property type="molecule type" value="Genomic_DNA"/>
</dbReference>